<dbReference type="EMBL" id="BBMS01000071">
    <property type="protein sequence ID" value="GAL29696.1"/>
    <property type="molecule type" value="Genomic_DNA"/>
</dbReference>
<accession>A0ABQ0JLR2</accession>
<name>A0ABQ0JLR2_9VIBR</name>
<dbReference type="Proteomes" id="UP000029223">
    <property type="component" value="Unassembled WGS sequence"/>
</dbReference>
<organism evidence="1 2">
    <name type="scientific">Vibrio variabilis</name>
    <dbReference type="NCBI Taxonomy" id="990271"/>
    <lineage>
        <taxon>Bacteria</taxon>
        <taxon>Pseudomonadati</taxon>
        <taxon>Pseudomonadota</taxon>
        <taxon>Gammaproteobacteria</taxon>
        <taxon>Vibrionales</taxon>
        <taxon>Vibrionaceae</taxon>
        <taxon>Vibrio</taxon>
    </lineage>
</organism>
<reference evidence="2" key="1">
    <citation type="submission" date="2014-09" db="EMBL/GenBank/DDBJ databases">
        <title>Vibrio variabilis JCM 19239. (C206) whole genome shotgun sequence.</title>
        <authorList>
            <person name="Sawabe T."/>
            <person name="Meirelles P."/>
            <person name="Nakanishi M."/>
            <person name="Sayaka M."/>
            <person name="Hattori M."/>
            <person name="Ohkuma M."/>
        </authorList>
    </citation>
    <scope>NUCLEOTIDE SEQUENCE [LARGE SCALE GENOMIC DNA]</scope>
    <source>
        <strain evidence="2">JCM 19239</strain>
    </source>
</reference>
<protein>
    <submittedName>
        <fullName evidence="1">Uncharacterized protein</fullName>
    </submittedName>
</protein>
<proteinExistence type="predicted"/>
<comment type="caution">
    <text evidence="1">The sequence shown here is derived from an EMBL/GenBank/DDBJ whole genome shotgun (WGS) entry which is preliminary data.</text>
</comment>
<evidence type="ECO:0000313" key="2">
    <source>
        <dbReference type="Proteomes" id="UP000029223"/>
    </source>
</evidence>
<evidence type="ECO:0000313" key="1">
    <source>
        <dbReference type="EMBL" id="GAL29696.1"/>
    </source>
</evidence>
<sequence>MNTKSLITLLKQQVNDCCGTYTSKPAMQSALSDVEKVLSTQSQLLSEIKQICSHALSDAIAARHDELSLNLRSIIVAIEHYQGEKNDDQAQAAYQAKAIPTQPPVAVVAPLDLMQSLRQSYTNEQLREGINNIKQQLVHGSHSTTPEPMTMATELELSYAMTLMYQLINQGESS</sequence>
<keyword evidence="2" id="KW-1185">Reference proteome</keyword>
<gene>
    <name evidence="1" type="ORF">JCM19239_6044</name>
</gene>